<feature type="region of interest" description="Disordered" evidence="5">
    <location>
        <begin position="478"/>
        <end position="558"/>
    </location>
</feature>
<evidence type="ECO:0000256" key="5">
    <source>
        <dbReference type="SAM" id="MobiDB-lite"/>
    </source>
</evidence>
<dbReference type="GO" id="GO:0045727">
    <property type="term" value="P:positive regulation of translation"/>
    <property type="evidence" value="ECO:0007669"/>
    <property type="project" value="TreeGrafter"/>
</dbReference>
<gene>
    <name evidence="7" type="ORF">TCAL_06398</name>
</gene>
<dbReference type="Pfam" id="PF17904">
    <property type="entry name" value="KH_9"/>
    <property type="match status" value="1"/>
</dbReference>
<dbReference type="GO" id="GO:0043488">
    <property type="term" value="P:regulation of mRNA stability"/>
    <property type="evidence" value="ECO:0007669"/>
    <property type="project" value="TreeGrafter"/>
</dbReference>
<dbReference type="PROSITE" id="PS50084">
    <property type="entry name" value="KH_TYPE_1"/>
    <property type="match status" value="2"/>
</dbReference>
<dbReference type="InterPro" id="IPR004088">
    <property type="entry name" value="KH_dom_type_1"/>
</dbReference>
<feature type="compositionally biased region" description="Gly residues" evidence="5">
    <location>
        <begin position="541"/>
        <end position="555"/>
    </location>
</feature>
<dbReference type="Pfam" id="PF18336">
    <property type="entry name" value="Tudor_FRX1"/>
    <property type="match status" value="1"/>
</dbReference>
<dbReference type="SMART" id="SM00322">
    <property type="entry name" value="KH"/>
    <property type="match status" value="2"/>
</dbReference>
<evidence type="ECO:0000256" key="3">
    <source>
        <dbReference type="ARBA" id="ARBA00034103"/>
    </source>
</evidence>
<dbReference type="AlphaFoldDB" id="A0A553PAW3"/>
<feature type="compositionally biased region" description="Gly residues" evidence="5">
    <location>
        <begin position="502"/>
        <end position="511"/>
    </location>
</feature>
<dbReference type="PANTHER" id="PTHR10603:SF7">
    <property type="entry name" value="FRAGILE X MESSENGER RIBONUCLEOPROTEIN 1 HOMOLOG"/>
    <property type="match status" value="1"/>
</dbReference>
<proteinExistence type="predicted"/>
<evidence type="ECO:0000256" key="4">
    <source>
        <dbReference type="PROSITE-ProRule" id="PRU00117"/>
    </source>
</evidence>
<feature type="domain" description="Agenet-like" evidence="6">
    <location>
        <begin position="152"/>
        <end position="204"/>
    </location>
</feature>
<organism evidence="7 8">
    <name type="scientific">Tigriopus californicus</name>
    <name type="common">Marine copepod</name>
    <dbReference type="NCBI Taxonomy" id="6832"/>
    <lineage>
        <taxon>Eukaryota</taxon>
        <taxon>Metazoa</taxon>
        <taxon>Ecdysozoa</taxon>
        <taxon>Arthropoda</taxon>
        <taxon>Crustacea</taxon>
        <taxon>Multicrustacea</taxon>
        <taxon>Hexanauplia</taxon>
        <taxon>Copepoda</taxon>
        <taxon>Harpacticoida</taxon>
        <taxon>Harpacticidae</taxon>
        <taxon>Tigriopus</taxon>
    </lineage>
</organism>
<dbReference type="Gene3D" id="3.30.1370.10">
    <property type="entry name" value="K Homology domain, type 1"/>
    <property type="match status" value="2"/>
</dbReference>
<dbReference type="Pfam" id="PF05641">
    <property type="entry name" value="Agenet"/>
    <property type="match status" value="1"/>
</dbReference>
<feature type="region of interest" description="Disordered" evidence="5">
    <location>
        <begin position="654"/>
        <end position="744"/>
    </location>
</feature>
<keyword evidence="4" id="KW-0694">RNA-binding</keyword>
<evidence type="ECO:0000256" key="2">
    <source>
        <dbReference type="ARBA" id="ARBA00023018"/>
    </source>
</evidence>
<protein>
    <recommendedName>
        <fullName evidence="6">Agenet-like domain-containing protein</fullName>
    </recommendedName>
</protein>
<keyword evidence="8" id="KW-1185">Reference proteome</keyword>
<accession>A0A553PAW3</accession>
<dbReference type="GO" id="GO:0048513">
    <property type="term" value="P:animal organ development"/>
    <property type="evidence" value="ECO:0007669"/>
    <property type="project" value="TreeGrafter"/>
</dbReference>
<dbReference type="InterPro" id="IPR040472">
    <property type="entry name" value="FMRP_KH0"/>
</dbReference>
<dbReference type="GO" id="GO:0003730">
    <property type="term" value="F:mRNA 3'-UTR binding"/>
    <property type="evidence" value="ECO:0007669"/>
    <property type="project" value="TreeGrafter"/>
</dbReference>
<feature type="compositionally biased region" description="Basic residues" evidence="5">
    <location>
        <begin position="489"/>
        <end position="501"/>
    </location>
</feature>
<reference evidence="7 8" key="1">
    <citation type="journal article" date="2018" name="Nat. Ecol. Evol.">
        <title>Genomic signatures of mitonuclear coevolution across populations of Tigriopus californicus.</title>
        <authorList>
            <person name="Barreto F.S."/>
            <person name="Watson E.T."/>
            <person name="Lima T.G."/>
            <person name="Willett C.S."/>
            <person name="Edmands S."/>
            <person name="Li W."/>
            <person name="Burton R.S."/>
        </authorList>
    </citation>
    <scope>NUCLEOTIDE SEQUENCE [LARGE SCALE GENOMIC DNA]</scope>
    <source>
        <strain evidence="7 8">San Diego</strain>
    </source>
</reference>
<dbReference type="InterPro" id="IPR036612">
    <property type="entry name" value="KH_dom_type_1_sf"/>
</dbReference>
<dbReference type="Proteomes" id="UP000318571">
    <property type="component" value="Chromosome 2"/>
</dbReference>
<evidence type="ECO:0000259" key="6">
    <source>
        <dbReference type="PROSITE" id="PS51641"/>
    </source>
</evidence>
<comment type="subcellular location">
    <subcellularLocation>
        <location evidence="1">Cytoplasm</location>
        <location evidence="1">Stress granule</location>
    </subcellularLocation>
    <subcellularLocation>
        <location evidence="3">Synapse</location>
    </subcellularLocation>
</comment>
<dbReference type="STRING" id="6832.A0A553PAW3"/>
<name>A0A553PAW3_TIGCA</name>
<dbReference type="InterPro" id="IPR040148">
    <property type="entry name" value="FMR1"/>
</dbReference>
<dbReference type="EMBL" id="VCGU01000005">
    <property type="protein sequence ID" value="TRY74808.1"/>
    <property type="molecule type" value="Genomic_DNA"/>
</dbReference>
<feature type="compositionally biased region" description="Low complexity" evidence="5">
    <location>
        <begin position="654"/>
        <end position="671"/>
    </location>
</feature>
<dbReference type="GO" id="GO:0005634">
    <property type="term" value="C:nucleus"/>
    <property type="evidence" value="ECO:0007669"/>
    <property type="project" value="TreeGrafter"/>
</dbReference>
<dbReference type="SUPFAM" id="SSF54791">
    <property type="entry name" value="Eukaryotic type KH-domain (KH-domain type I)"/>
    <property type="match status" value="2"/>
</dbReference>
<dbReference type="PANTHER" id="PTHR10603">
    <property type="entry name" value="FRAGILE X MENTAL RETARDATION SYNDROME-RELATED PROTEIN"/>
    <property type="match status" value="1"/>
</dbReference>
<feature type="compositionally biased region" description="Low complexity" evidence="5">
    <location>
        <begin position="692"/>
        <end position="706"/>
    </location>
</feature>
<evidence type="ECO:0000313" key="7">
    <source>
        <dbReference type="EMBL" id="TRY74808.1"/>
    </source>
</evidence>
<feature type="compositionally biased region" description="Polar residues" evidence="5">
    <location>
        <begin position="723"/>
        <end position="736"/>
    </location>
</feature>
<dbReference type="CDD" id="cd22427">
    <property type="entry name" value="KH_I_FMR1_FXR_rpt3"/>
    <property type="match status" value="1"/>
</dbReference>
<dbReference type="GO" id="GO:0043005">
    <property type="term" value="C:neuron projection"/>
    <property type="evidence" value="ECO:0007669"/>
    <property type="project" value="TreeGrafter"/>
</dbReference>
<dbReference type="InterPro" id="IPR041560">
    <property type="entry name" value="Tudor_FRM1"/>
</dbReference>
<evidence type="ECO:0000256" key="1">
    <source>
        <dbReference type="ARBA" id="ARBA00004210"/>
    </source>
</evidence>
<dbReference type="Pfam" id="PF00013">
    <property type="entry name" value="KH_1"/>
    <property type="match status" value="2"/>
</dbReference>
<comment type="caution">
    <text evidence="7">The sequence shown here is derived from an EMBL/GenBank/DDBJ whole genome shotgun (WGS) entry which is preliminary data.</text>
</comment>
<dbReference type="FunFam" id="3.30.1370.10:FF:000054">
    <property type="entry name" value="Fragile X mental retardation protein 1"/>
    <property type="match status" value="1"/>
</dbReference>
<dbReference type="GO" id="GO:0099577">
    <property type="term" value="P:regulation of translation at presynapse, modulating synaptic transmission"/>
    <property type="evidence" value="ECO:0007669"/>
    <property type="project" value="TreeGrafter"/>
</dbReference>
<dbReference type="GO" id="GO:0010494">
    <property type="term" value="C:cytoplasmic stress granule"/>
    <property type="evidence" value="ECO:0007669"/>
    <property type="project" value="UniProtKB-SubCell"/>
</dbReference>
<dbReference type="CDD" id="cd22425">
    <property type="entry name" value="KH_I_FMR1_FXR_rpt1"/>
    <property type="match status" value="1"/>
</dbReference>
<dbReference type="GO" id="GO:0098793">
    <property type="term" value="C:presynapse"/>
    <property type="evidence" value="ECO:0007669"/>
    <property type="project" value="GOC"/>
</dbReference>
<dbReference type="InterPro" id="IPR008395">
    <property type="entry name" value="Agenet-like_dom"/>
</dbReference>
<feature type="compositionally biased region" description="Basic and acidic residues" evidence="5">
    <location>
        <begin position="523"/>
        <end position="533"/>
    </location>
</feature>
<dbReference type="CDD" id="cd20402">
    <property type="entry name" value="Tudor_Agenet_FMRP-like_rpt1"/>
    <property type="match status" value="1"/>
</dbReference>
<dbReference type="PROSITE" id="PS51641">
    <property type="entry name" value="AGENET_LIKE"/>
    <property type="match status" value="1"/>
</dbReference>
<dbReference type="Gene3D" id="2.30.30.140">
    <property type="match status" value="2"/>
</dbReference>
<dbReference type="GO" id="GO:0051028">
    <property type="term" value="P:mRNA transport"/>
    <property type="evidence" value="ECO:0007669"/>
    <property type="project" value="TreeGrafter"/>
</dbReference>
<evidence type="ECO:0000313" key="8">
    <source>
        <dbReference type="Proteomes" id="UP000318571"/>
    </source>
</evidence>
<dbReference type="GO" id="GO:0048170">
    <property type="term" value="P:positive regulation of long-term neuronal synaptic plasticity"/>
    <property type="evidence" value="ECO:0007669"/>
    <property type="project" value="TreeGrafter"/>
</dbReference>
<dbReference type="GO" id="GO:0045182">
    <property type="term" value="F:translation regulator activity"/>
    <property type="evidence" value="ECO:0007669"/>
    <property type="project" value="TreeGrafter"/>
</dbReference>
<dbReference type="InterPro" id="IPR004087">
    <property type="entry name" value="KH_dom"/>
</dbReference>
<keyword evidence="2" id="KW-0770">Synapse</keyword>
<sequence>MARAAPKEAVMPQEEYLGTKEKETWPKLHWLEEAGRERPFAPFRMASPVLNASAPLGVPGNTTPGVGLGVGPPAGNVDISLLECDPEESLLVEVQGENGAYYRAHVRDVFPGSSEMLLSFERDWQPESRFPLARIRLPAAKPSLEASFVEGQEVEVFSRASEQEPCGWWLAEIKMIKGVFQVVEYLGWDTTYTEIVPLERIRPKSQEPALSLRSFIKFTVRLPADIKELYLTTPRARHAEMNRDFQAAVHALMITFNEASGDLEVITRDESSQRRVGMLQDMLFRNMSQKAVLQRRTEEAAKHLEQTRLQSAAVFNEEFSVTENLIGLAIGTHGTNIQQARSIEGVLNVELMEDSCTFKVSGETEEAVRKARLVLEYAEEPNQVPRSLVGKVIGKNGRFIQEIVDKSGLVRVKIEGDNEPEPSAPREEGSIPFIFVGTKDAISNAQMLLEFHLKNLKELEQLRQERLDIEQQLRSIHGPSSYDGEYHRDSHHNHHHHHVRGFRGGMGSGPRGRGRGGRGRGGPNDRGRFDRGGPHNRRGGRGGGYSYHQGGGGDTNDGEHAVIEESAVAHAGVAGEVVVVGLASPAVAEVVVVEVAAAAETEAIDMKLGMTTTDEDPRLSGPAVRRIEKAGEEPPTAAKTITQIQFRALTPKVVNSSASTSASTTKPPATNGSSDPAPASAGEVSNGHGQESTSSTRHTANSSSSSRKGKKYQSAGGVPANAALTTNGIAPTSTKSAPAPKNRVLGSQDLMGKVVSRGAFHHIERPLAYQTIHDLIFGLVVDESGHRVREQTQHGHDVAAKPGTVYVRLYVALRSQIEYMNVRQEFEVGLEGEFLEALDHGEVVGVPVLSLRFAKIGDGLKIGEQSTQLFHMK</sequence>